<dbReference type="SUPFAM" id="SSF53448">
    <property type="entry name" value="Nucleotide-diphospho-sugar transferases"/>
    <property type="match status" value="1"/>
</dbReference>
<evidence type="ECO:0000256" key="3">
    <source>
        <dbReference type="ARBA" id="ARBA00022679"/>
    </source>
</evidence>
<dbReference type="InterPro" id="IPR029044">
    <property type="entry name" value="Nucleotide-diphossugar_trans"/>
</dbReference>
<keyword evidence="3" id="KW-0808">Transferase</keyword>
<keyword evidence="2" id="KW-0328">Glycosyltransferase</keyword>
<protein>
    <recommendedName>
        <fullName evidence="4">Glycosyltransferase 2-like domain-containing protein</fullName>
    </recommendedName>
</protein>
<dbReference type="Proteomes" id="UP000029391">
    <property type="component" value="Unassembled WGS sequence"/>
</dbReference>
<dbReference type="InterPro" id="IPR001173">
    <property type="entry name" value="Glyco_trans_2-like"/>
</dbReference>
<dbReference type="AlphaFoldDB" id="A0A091BF34"/>
<gene>
    <name evidence="5" type="ORF">P873_03360</name>
</gene>
<dbReference type="RefSeq" id="WP_026816489.1">
    <property type="nucleotide sequence ID" value="NZ_AUFF01000002.1"/>
</dbReference>
<dbReference type="EMBL" id="AWXU01000007">
    <property type="protein sequence ID" value="KFN51318.1"/>
    <property type="molecule type" value="Genomic_DNA"/>
</dbReference>
<dbReference type="CDD" id="cd04186">
    <property type="entry name" value="GT_2_like_c"/>
    <property type="match status" value="1"/>
</dbReference>
<dbReference type="PANTHER" id="PTHR43179">
    <property type="entry name" value="RHAMNOSYLTRANSFERASE WBBL"/>
    <property type="match status" value="1"/>
</dbReference>
<sequence length="284" mass="30050">MSGLPTVVVPVFNGLDALDGCLAALERTLPAGTNVLLADDASSDPRIAPLLAGFAARSRLAVRVVTRARNLGFPGNCNAAFAETGDADLVLLNSDTVVTTGWLQRLAACAAADPRIATVTPWSNNAEICSFPRFCEDNPPPDDPEAIAEAAAGLDAAAVELPTAVGFCMVVRRAALRALGGFDAATFGRGYGEENDFCLRAAAMGWRNVLCPQAYVVHLGGASFGPLGLAPNGDNLARLLARWPDYNERVARFILADPLALLRQRLNERIEHLARSGPQRDLFG</sequence>
<comment type="caution">
    <text evidence="5">The sequence shown here is derived from an EMBL/GenBank/DDBJ whole genome shotgun (WGS) entry which is preliminary data.</text>
</comment>
<evidence type="ECO:0000256" key="2">
    <source>
        <dbReference type="ARBA" id="ARBA00022676"/>
    </source>
</evidence>
<accession>A0A091BF34</accession>
<organism evidence="5 6">
    <name type="scientific">Arenimonas composti TR7-09 = DSM 18010</name>
    <dbReference type="NCBI Taxonomy" id="1121013"/>
    <lineage>
        <taxon>Bacteria</taxon>
        <taxon>Pseudomonadati</taxon>
        <taxon>Pseudomonadota</taxon>
        <taxon>Gammaproteobacteria</taxon>
        <taxon>Lysobacterales</taxon>
        <taxon>Lysobacteraceae</taxon>
        <taxon>Arenimonas</taxon>
    </lineage>
</organism>
<evidence type="ECO:0000313" key="5">
    <source>
        <dbReference type="EMBL" id="KFN51318.1"/>
    </source>
</evidence>
<name>A0A091BF34_9GAMM</name>
<dbReference type="OrthoDB" id="5123492at2"/>
<dbReference type="PANTHER" id="PTHR43179:SF12">
    <property type="entry name" value="GALACTOFURANOSYLTRANSFERASE GLFT2"/>
    <property type="match status" value="1"/>
</dbReference>
<dbReference type="STRING" id="1121013.GCA_000426365_01100"/>
<dbReference type="GO" id="GO:0016757">
    <property type="term" value="F:glycosyltransferase activity"/>
    <property type="evidence" value="ECO:0007669"/>
    <property type="project" value="UniProtKB-KW"/>
</dbReference>
<proteinExistence type="inferred from homology"/>
<evidence type="ECO:0000256" key="1">
    <source>
        <dbReference type="ARBA" id="ARBA00006739"/>
    </source>
</evidence>
<evidence type="ECO:0000259" key="4">
    <source>
        <dbReference type="Pfam" id="PF00535"/>
    </source>
</evidence>
<reference evidence="5 6" key="1">
    <citation type="submission" date="2013-09" db="EMBL/GenBank/DDBJ databases">
        <title>Genome sequencing of Arenimonas composti.</title>
        <authorList>
            <person name="Chen F."/>
            <person name="Wang G."/>
        </authorList>
    </citation>
    <scope>NUCLEOTIDE SEQUENCE [LARGE SCALE GENOMIC DNA]</scope>
    <source>
        <strain evidence="5 6">TR7-09</strain>
    </source>
</reference>
<keyword evidence="6" id="KW-1185">Reference proteome</keyword>
<dbReference type="Pfam" id="PF00535">
    <property type="entry name" value="Glycos_transf_2"/>
    <property type="match status" value="1"/>
</dbReference>
<comment type="similarity">
    <text evidence="1">Belongs to the glycosyltransferase 2 family.</text>
</comment>
<dbReference type="Gene3D" id="3.90.550.10">
    <property type="entry name" value="Spore Coat Polysaccharide Biosynthesis Protein SpsA, Chain A"/>
    <property type="match status" value="1"/>
</dbReference>
<feature type="domain" description="Glycosyltransferase 2-like" evidence="4">
    <location>
        <begin position="6"/>
        <end position="179"/>
    </location>
</feature>
<evidence type="ECO:0000313" key="6">
    <source>
        <dbReference type="Proteomes" id="UP000029391"/>
    </source>
</evidence>
<dbReference type="eggNOG" id="COG1216">
    <property type="taxonomic scope" value="Bacteria"/>
</dbReference>